<dbReference type="InterPro" id="IPR058678">
    <property type="entry name" value="ARM_PUB"/>
</dbReference>
<dbReference type="InterPro" id="IPR013083">
    <property type="entry name" value="Znf_RING/FYVE/PHD"/>
</dbReference>
<dbReference type="Proteomes" id="UP001497516">
    <property type="component" value="Chromosome 10"/>
</dbReference>
<feature type="domain" description="U-box" evidence="6">
    <location>
        <begin position="7"/>
        <end position="83"/>
    </location>
</feature>
<evidence type="ECO:0000313" key="8">
    <source>
        <dbReference type="Proteomes" id="UP001497516"/>
    </source>
</evidence>
<evidence type="ECO:0000313" key="7">
    <source>
        <dbReference type="EMBL" id="CAL1360372.1"/>
    </source>
</evidence>
<dbReference type="Pfam" id="PF25598">
    <property type="entry name" value="ARM_PUB"/>
    <property type="match status" value="1"/>
</dbReference>
<evidence type="ECO:0000256" key="4">
    <source>
        <dbReference type="ARBA" id="ARBA00022786"/>
    </source>
</evidence>
<dbReference type="EMBL" id="OZ034814">
    <property type="protein sequence ID" value="CAL1360372.1"/>
    <property type="molecule type" value="Genomic_DNA"/>
</dbReference>
<proteinExistence type="predicted"/>
<name>A0AAV2CUZ6_9ROSI</name>
<dbReference type="InterPro" id="IPR045210">
    <property type="entry name" value="RING-Ubox_PUB"/>
</dbReference>
<protein>
    <recommendedName>
        <fullName evidence="5 6">U-box domain-containing protein</fullName>
        <ecNumber evidence="5">2.3.2.27</ecNumber>
    </recommendedName>
    <alternativeName>
        <fullName evidence="5">RING-type E3 ubiquitin transferase PUB</fullName>
    </alternativeName>
</protein>
<dbReference type="InterPro" id="IPR045185">
    <property type="entry name" value="PUB22/23/24-like"/>
</dbReference>
<comment type="function">
    <text evidence="5">Functions as an E3 ubiquitin ligase.</text>
</comment>
<evidence type="ECO:0000256" key="5">
    <source>
        <dbReference type="RuleBase" id="RU369093"/>
    </source>
</evidence>
<keyword evidence="8" id="KW-1185">Reference proteome</keyword>
<dbReference type="SUPFAM" id="SSF57850">
    <property type="entry name" value="RING/U-box"/>
    <property type="match status" value="1"/>
</dbReference>
<dbReference type="SUPFAM" id="SSF48371">
    <property type="entry name" value="ARM repeat"/>
    <property type="match status" value="1"/>
</dbReference>
<evidence type="ECO:0000256" key="2">
    <source>
        <dbReference type="ARBA" id="ARBA00004906"/>
    </source>
</evidence>
<dbReference type="FunFam" id="3.30.40.10:FF:000442">
    <property type="entry name" value="RING-type E3 ubiquitin transferase"/>
    <property type="match status" value="1"/>
</dbReference>
<accession>A0AAV2CUZ6</accession>
<evidence type="ECO:0000259" key="6">
    <source>
        <dbReference type="PROSITE" id="PS51698"/>
    </source>
</evidence>
<dbReference type="PROSITE" id="PS51698">
    <property type="entry name" value="U_BOX"/>
    <property type="match status" value="1"/>
</dbReference>
<dbReference type="GO" id="GO:0016567">
    <property type="term" value="P:protein ubiquitination"/>
    <property type="evidence" value="ECO:0007669"/>
    <property type="project" value="UniProtKB-UniRule"/>
</dbReference>
<dbReference type="InterPro" id="IPR016024">
    <property type="entry name" value="ARM-type_fold"/>
</dbReference>
<dbReference type="CDD" id="cd16664">
    <property type="entry name" value="RING-Ubox_PUB"/>
    <property type="match status" value="1"/>
</dbReference>
<keyword evidence="3 5" id="KW-0808">Transferase</keyword>
<dbReference type="Gene3D" id="3.30.40.10">
    <property type="entry name" value="Zinc/RING finger domain, C3HC4 (zinc finger)"/>
    <property type="match status" value="1"/>
</dbReference>
<comment type="catalytic activity">
    <reaction evidence="1 5">
        <text>S-ubiquitinyl-[E2 ubiquitin-conjugating enzyme]-L-cysteine + [acceptor protein]-L-lysine = [E2 ubiquitin-conjugating enzyme]-L-cysteine + N(6)-ubiquitinyl-[acceptor protein]-L-lysine.</text>
        <dbReference type="EC" id="2.3.2.27"/>
    </reaction>
</comment>
<keyword evidence="4 5" id="KW-0833">Ubl conjugation pathway</keyword>
<dbReference type="Gene3D" id="1.25.10.10">
    <property type="entry name" value="Leucine-rich Repeat Variant"/>
    <property type="match status" value="1"/>
</dbReference>
<dbReference type="InterPro" id="IPR011989">
    <property type="entry name" value="ARM-like"/>
</dbReference>
<evidence type="ECO:0000256" key="3">
    <source>
        <dbReference type="ARBA" id="ARBA00022679"/>
    </source>
</evidence>
<organism evidence="7 8">
    <name type="scientific">Linum trigynum</name>
    <dbReference type="NCBI Taxonomy" id="586398"/>
    <lineage>
        <taxon>Eukaryota</taxon>
        <taxon>Viridiplantae</taxon>
        <taxon>Streptophyta</taxon>
        <taxon>Embryophyta</taxon>
        <taxon>Tracheophyta</taxon>
        <taxon>Spermatophyta</taxon>
        <taxon>Magnoliopsida</taxon>
        <taxon>eudicotyledons</taxon>
        <taxon>Gunneridae</taxon>
        <taxon>Pentapetalae</taxon>
        <taxon>rosids</taxon>
        <taxon>fabids</taxon>
        <taxon>Malpighiales</taxon>
        <taxon>Linaceae</taxon>
        <taxon>Linum</taxon>
    </lineage>
</organism>
<dbReference type="EC" id="2.3.2.27" evidence="5"/>
<dbReference type="SMART" id="SM00504">
    <property type="entry name" value="Ubox"/>
    <property type="match status" value="1"/>
</dbReference>
<gene>
    <name evidence="7" type="ORF">LTRI10_LOCUS7812</name>
</gene>
<dbReference type="Pfam" id="PF04564">
    <property type="entry name" value="U-box"/>
    <property type="match status" value="1"/>
</dbReference>
<dbReference type="GO" id="GO:0061630">
    <property type="term" value="F:ubiquitin protein ligase activity"/>
    <property type="evidence" value="ECO:0007669"/>
    <property type="project" value="UniProtKB-UniRule"/>
</dbReference>
<dbReference type="PANTHER" id="PTHR22849">
    <property type="entry name" value="WDSAM1 PROTEIN"/>
    <property type="match status" value="1"/>
</dbReference>
<dbReference type="InterPro" id="IPR003613">
    <property type="entry name" value="Ubox_domain"/>
</dbReference>
<dbReference type="AlphaFoldDB" id="A0AAV2CUZ6"/>
<comment type="pathway">
    <text evidence="2 5">Protein modification; protein ubiquitination.</text>
</comment>
<reference evidence="7 8" key="1">
    <citation type="submission" date="2024-04" db="EMBL/GenBank/DDBJ databases">
        <authorList>
            <person name="Fracassetti M."/>
        </authorList>
    </citation>
    <scope>NUCLEOTIDE SEQUENCE [LARGE SCALE GENOMIC DNA]</scope>
</reference>
<evidence type="ECO:0000256" key="1">
    <source>
        <dbReference type="ARBA" id="ARBA00000900"/>
    </source>
</evidence>
<sequence>MDDDEVEIPKFFLCPISLEIMKDPVTAITGITYDRDSIEHWIFTGRNTTCPVTKQPLPAGSDLTPNHTLRRLIQSWCTCRGIDRIPTPKPLLDRFHVIKLLRRLPSDRLLVLRCLETLASEHDRNRRHLVDAGVPGAMVGILLESFDRREPHAPGLHEAVRVLHLVRAGPVEMKLTLQQHHQIDRIVQALTWLLEFSNNHVTYNAVSVMRLLFEETCSSSSSNNNIATERLCPDFFEKIVGFLRAARAAAADHDDHDHGHRDRQQAVNSALTVMLRVSPLGKNRVAMVESGAVFELVELELAAAGSLTESRRTTELVLGVLFNLCCCAEGRAEFLRHRAGVAVVAKRLMKASSPAADERAVMILSSVCKFSGTNAVLQELLSVKAVAKLCVVLQSDAAAHLKEKVAEILRLYSGEEWKSNPCMDTCLLSRYQYQS</sequence>
<dbReference type="PANTHER" id="PTHR22849:SF24">
    <property type="entry name" value="E3 UBIQUITIN-PROTEIN LIGASE PUB24"/>
    <property type="match status" value="1"/>
</dbReference>